<evidence type="ECO:0000313" key="7">
    <source>
        <dbReference type="Proteomes" id="UP000294692"/>
    </source>
</evidence>
<proteinExistence type="inferred from homology"/>
<evidence type="ECO:0000256" key="3">
    <source>
        <dbReference type="ARBA" id="ARBA00022729"/>
    </source>
</evidence>
<evidence type="ECO:0000256" key="2">
    <source>
        <dbReference type="ARBA" id="ARBA00010742"/>
    </source>
</evidence>
<protein>
    <submittedName>
        <fullName evidence="6">Taurine transport system substrate-binding protein/sulfonate transport system substrate-binding protein</fullName>
    </submittedName>
</protein>
<gene>
    <name evidence="6" type="ORF">EV686_10830</name>
</gene>
<dbReference type="GO" id="GO:0042918">
    <property type="term" value="P:alkanesulfonate transmembrane transport"/>
    <property type="evidence" value="ECO:0007669"/>
    <property type="project" value="TreeGrafter"/>
</dbReference>
<comment type="similarity">
    <text evidence="2">Belongs to the bacterial solute-binding protein SsuA/TauA family.</text>
</comment>
<dbReference type="GO" id="GO:0042597">
    <property type="term" value="C:periplasmic space"/>
    <property type="evidence" value="ECO:0007669"/>
    <property type="project" value="UniProtKB-SubCell"/>
</dbReference>
<feature type="chain" id="PRO_5020701959" evidence="4">
    <location>
        <begin position="20"/>
        <end position="332"/>
    </location>
</feature>
<comment type="caution">
    <text evidence="6">The sequence shown here is derived from an EMBL/GenBank/DDBJ whole genome shotgun (WGS) entry which is preliminary data.</text>
</comment>
<dbReference type="Proteomes" id="UP000294692">
    <property type="component" value="Unassembled WGS sequence"/>
</dbReference>
<evidence type="ECO:0000256" key="4">
    <source>
        <dbReference type="SAM" id="SignalP"/>
    </source>
</evidence>
<evidence type="ECO:0000313" key="6">
    <source>
        <dbReference type="EMBL" id="TCU95187.1"/>
    </source>
</evidence>
<organism evidence="6 7">
    <name type="scientific">Paracandidimonas soli</name>
    <dbReference type="NCBI Taxonomy" id="1917182"/>
    <lineage>
        <taxon>Bacteria</taxon>
        <taxon>Pseudomonadati</taxon>
        <taxon>Pseudomonadota</taxon>
        <taxon>Betaproteobacteria</taxon>
        <taxon>Burkholderiales</taxon>
        <taxon>Alcaligenaceae</taxon>
        <taxon>Paracandidimonas</taxon>
    </lineage>
</organism>
<evidence type="ECO:0000256" key="1">
    <source>
        <dbReference type="ARBA" id="ARBA00004418"/>
    </source>
</evidence>
<feature type="signal peptide" evidence="4">
    <location>
        <begin position="1"/>
        <end position="19"/>
    </location>
</feature>
<evidence type="ECO:0000259" key="5">
    <source>
        <dbReference type="SMART" id="SM00062"/>
    </source>
</evidence>
<dbReference type="PANTHER" id="PTHR30024">
    <property type="entry name" value="ALIPHATIC SULFONATES-BINDING PROTEIN-RELATED"/>
    <property type="match status" value="1"/>
</dbReference>
<dbReference type="AlphaFoldDB" id="A0A4R3UWM4"/>
<keyword evidence="3 4" id="KW-0732">Signal</keyword>
<reference evidence="6 7" key="1">
    <citation type="submission" date="2019-03" db="EMBL/GenBank/DDBJ databases">
        <title>Genomic Encyclopedia of Type Strains, Phase IV (KMG-IV): sequencing the most valuable type-strain genomes for metagenomic binning, comparative biology and taxonomic classification.</title>
        <authorList>
            <person name="Goeker M."/>
        </authorList>
    </citation>
    <scope>NUCLEOTIDE SEQUENCE [LARGE SCALE GENOMIC DNA]</scope>
    <source>
        <strain evidence="6 7">DSM 100048</strain>
    </source>
</reference>
<dbReference type="RefSeq" id="WP_207901786.1">
    <property type="nucleotide sequence ID" value="NZ_JBHRVM010000001.1"/>
</dbReference>
<dbReference type="Gene3D" id="3.40.190.10">
    <property type="entry name" value="Periplasmic binding protein-like II"/>
    <property type="match status" value="2"/>
</dbReference>
<name>A0A4R3UWM4_9BURK</name>
<sequence>MLRRLFSLLLLSSAALASAAWSQPRDLRIGFQTAEVNVLLSYATRNGLFEQQGLNVTLVPFPAGPAMLPALASREIDMGWMGEFPSVTGYANGIELEVLMMERLDFTNIRLVASPSAGATLQDLKGKRIGATVGSSSHYHLLQALQQAGLSQSDVTVVNLSPANMPAAYSAGQIDAAMTWEPNIGAIEKEGGKVLATTRSLGMITGGVWVMQKSLAAERRETLLAFLRAWRQAQVDYAADPAKVRAAEASRLGMSPGDFDALVVRQSVSHPTLEEQLTADFMGEPGKELDSRLMKHLQGIGDFLAGQKRIEALPSDWRGLFNTSPIVEVLGR</sequence>
<keyword evidence="7" id="KW-1185">Reference proteome</keyword>
<dbReference type="PANTHER" id="PTHR30024:SF47">
    <property type="entry name" value="TAURINE-BINDING PERIPLASMIC PROTEIN"/>
    <property type="match status" value="1"/>
</dbReference>
<accession>A0A4R3UWM4</accession>
<comment type="subcellular location">
    <subcellularLocation>
        <location evidence="1">Periplasm</location>
    </subcellularLocation>
</comment>
<feature type="domain" description="Solute-binding protein family 3/N-terminal" evidence="5">
    <location>
        <begin position="26"/>
        <end position="241"/>
    </location>
</feature>
<dbReference type="SUPFAM" id="SSF53850">
    <property type="entry name" value="Periplasmic binding protein-like II"/>
    <property type="match status" value="1"/>
</dbReference>
<dbReference type="SMART" id="SM00062">
    <property type="entry name" value="PBPb"/>
    <property type="match status" value="1"/>
</dbReference>
<dbReference type="Pfam" id="PF13379">
    <property type="entry name" value="NMT1_2"/>
    <property type="match status" value="1"/>
</dbReference>
<dbReference type="EMBL" id="SMBX01000008">
    <property type="protein sequence ID" value="TCU95187.1"/>
    <property type="molecule type" value="Genomic_DNA"/>
</dbReference>
<dbReference type="InterPro" id="IPR001638">
    <property type="entry name" value="Solute-binding_3/MltF_N"/>
</dbReference>